<keyword evidence="2" id="KW-0604">Photosystem II</keyword>
<dbReference type="RefSeq" id="WP_160632109.1">
    <property type="nucleotide sequence ID" value="NZ_WWNE01000004.1"/>
</dbReference>
<dbReference type="InterPro" id="IPR015943">
    <property type="entry name" value="WD40/YVTN_repeat-like_dom_sf"/>
</dbReference>
<evidence type="ECO:0000313" key="4">
    <source>
        <dbReference type="EMBL" id="NBG65200.1"/>
    </source>
</evidence>
<dbReference type="SUPFAM" id="SSF110296">
    <property type="entry name" value="Oligoxyloglucan reducing end-specific cellobiohydrolase"/>
    <property type="match status" value="2"/>
</dbReference>
<accession>A0A6N9NJ21</accession>
<proteinExistence type="predicted"/>
<evidence type="ECO:0000256" key="1">
    <source>
        <dbReference type="ARBA" id="ARBA00022531"/>
    </source>
</evidence>
<keyword evidence="1" id="KW-0602">Photosynthesis</keyword>
<dbReference type="AlphaFoldDB" id="A0A6N9NJ21"/>
<protein>
    <recommendedName>
        <fullName evidence="3">Photosynthesis system II assembly factor Ycf48/Hcf136-like domain-containing protein</fullName>
    </recommendedName>
</protein>
<dbReference type="PANTHER" id="PTHR47199:SF2">
    <property type="entry name" value="PHOTOSYSTEM II STABILITY_ASSEMBLY FACTOR HCF136, CHLOROPLASTIC"/>
    <property type="match status" value="1"/>
</dbReference>
<dbReference type="GO" id="GO:0015979">
    <property type="term" value="P:photosynthesis"/>
    <property type="evidence" value="ECO:0007669"/>
    <property type="project" value="UniProtKB-KW"/>
</dbReference>
<dbReference type="GO" id="GO:0009523">
    <property type="term" value="C:photosystem II"/>
    <property type="evidence" value="ECO:0007669"/>
    <property type="project" value="UniProtKB-KW"/>
</dbReference>
<evidence type="ECO:0000259" key="3">
    <source>
        <dbReference type="Pfam" id="PF14870"/>
    </source>
</evidence>
<dbReference type="PROSITE" id="PS51257">
    <property type="entry name" value="PROKAR_LIPOPROTEIN"/>
    <property type="match status" value="1"/>
</dbReference>
<evidence type="ECO:0000256" key="2">
    <source>
        <dbReference type="ARBA" id="ARBA00023276"/>
    </source>
</evidence>
<dbReference type="InterPro" id="IPR028203">
    <property type="entry name" value="PSII_CF48-like_dom"/>
</dbReference>
<dbReference type="Proteomes" id="UP000470771">
    <property type="component" value="Unassembled WGS sequence"/>
</dbReference>
<dbReference type="Gene3D" id="2.130.10.10">
    <property type="entry name" value="YVTN repeat-like/Quinoprotein amine dehydrogenase"/>
    <property type="match status" value="1"/>
</dbReference>
<keyword evidence="5" id="KW-1185">Reference proteome</keyword>
<dbReference type="PANTHER" id="PTHR47199">
    <property type="entry name" value="PHOTOSYSTEM II STABILITY/ASSEMBLY FACTOR HCF136, CHLOROPLASTIC"/>
    <property type="match status" value="1"/>
</dbReference>
<organism evidence="4 5">
    <name type="scientific">Acidiluteibacter ferrifornacis</name>
    <dbReference type="NCBI Taxonomy" id="2692424"/>
    <lineage>
        <taxon>Bacteria</taxon>
        <taxon>Pseudomonadati</taxon>
        <taxon>Bacteroidota</taxon>
        <taxon>Flavobacteriia</taxon>
        <taxon>Flavobacteriales</taxon>
        <taxon>Cryomorphaceae</taxon>
        <taxon>Acidiluteibacter</taxon>
    </lineage>
</organism>
<name>A0A6N9NJ21_9FLAO</name>
<sequence length="356" mass="38867">MKLLCFSLLYLLISSCGRVDKVDEFVFGDKDVGLEIVKLNSPINSSLRGISILNDSVAWFSGAEGSIVATLNGGQILSIIPPPKKADSFDFRDVFIKSTSEIVLMSSGNPSRIYKSSDGGTNWIELFSSPHKDLFLDAINFNSVGFGLAYGDPIEGHHYMLSTRNNGLTWDVLSEEFPVESLEGEAAFAASGSSISFTPDNRVFIGLSFKGRILTSQPPYKDWVAIQTPIFQGAPTRGIYSITFKNDSIGVAVGGDYTLPDSMMVENSIYTQDGGKTWLNPQTPLSGYRSCVAYCGPANTFVAIGTNGIDISKDNGVNWTRISNFEKGLNSIQFVENRNFGYMIGSKGEIYKITIY</sequence>
<evidence type="ECO:0000313" key="5">
    <source>
        <dbReference type="Proteomes" id="UP000470771"/>
    </source>
</evidence>
<feature type="domain" description="Photosynthesis system II assembly factor Ycf48/Hcf136-like" evidence="3">
    <location>
        <begin position="40"/>
        <end position="352"/>
    </location>
</feature>
<comment type="caution">
    <text evidence="4">The sequence shown here is derived from an EMBL/GenBank/DDBJ whole genome shotgun (WGS) entry which is preliminary data.</text>
</comment>
<gene>
    <name evidence="4" type="ORF">GQN54_03680</name>
</gene>
<dbReference type="EMBL" id="WWNE01000004">
    <property type="protein sequence ID" value="NBG65200.1"/>
    <property type="molecule type" value="Genomic_DNA"/>
</dbReference>
<reference evidence="4 5" key="1">
    <citation type="submission" date="2019-12" db="EMBL/GenBank/DDBJ databases">
        <authorList>
            <person name="Zhao J."/>
        </authorList>
    </citation>
    <scope>NUCLEOTIDE SEQUENCE [LARGE SCALE GENOMIC DNA]</scope>
    <source>
        <strain evidence="4 5">S-15</strain>
    </source>
</reference>
<dbReference type="Pfam" id="PF14870">
    <property type="entry name" value="PSII_BNR"/>
    <property type="match status" value="1"/>
</dbReference>